<dbReference type="STRING" id="1218493.JF76_07570"/>
<dbReference type="InterPro" id="IPR038559">
    <property type="entry name" value="XkdN-like_sf"/>
</dbReference>
<evidence type="ECO:0000313" key="1">
    <source>
        <dbReference type="EMBL" id="KJY56149.1"/>
    </source>
</evidence>
<proteinExistence type="predicted"/>
<dbReference type="Pfam" id="PF08890">
    <property type="entry name" value="Phage_TAC_5"/>
    <property type="match status" value="1"/>
</dbReference>
<dbReference type="InterPro" id="IPR014986">
    <property type="entry name" value="XkdN-like"/>
</dbReference>
<name>A0A0F4LCZ6_9LACO</name>
<dbReference type="EMBL" id="JXBY01000017">
    <property type="protein sequence ID" value="KJY56149.1"/>
    <property type="molecule type" value="Genomic_DNA"/>
</dbReference>
<dbReference type="Gene3D" id="3.30.2220.30">
    <property type="match status" value="1"/>
</dbReference>
<gene>
    <name evidence="1" type="ORF">JF76_07570</name>
</gene>
<dbReference type="PATRIC" id="fig|1218493.3.peg.803"/>
<evidence type="ECO:0008006" key="3">
    <source>
        <dbReference type="Google" id="ProtNLM"/>
    </source>
</evidence>
<dbReference type="AlphaFoldDB" id="A0A0F4LCZ6"/>
<reference evidence="1 2" key="1">
    <citation type="submission" date="2014-12" db="EMBL/GenBank/DDBJ databases">
        <title>Comparative genomics of the lactic acid bacteria isolated from the honey bee gut.</title>
        <authorList>
            <person name="Ellegaard K.M."/>
            <person name="Tamarit D."/>
            <person name="Javelind E."/>
            <person name="Olofsson T."/>
            <person name="Andersson S.G."/>
            <person name="Vasquez A."/>
        </authorList>
    </citation>
    <scope>NUCLEOTIDE SEQUENCE [LARGE SCALE GENOMIC DNA]</scope>
    <source>
        <strain evidence="1 2">Biut2</strain>
    </source>
</reference>
<evidence type="ECO:0000313" key="2">
    <source>
        <dbReference type="Proteomes" id="UP000033533"/>
    </source>
</evidence>
<comment type="caution">
    <text evidence="1">The sequence shown here is derived from an EMBL/GenBank/DDBJ whole genome shotgun (WGS) entry which is preliminary data.</text>
</comment>
<dbReference type="OrthoDB" id="1807498at2"/>
<dbReference type="HOGENOM" id="CLU_114419_2_0_9"/>
<dbReference type="RefSeq" id="WP_045927898.1">
    <property type="nucleotide sequence ID" value="NZ_JBHSZS010000009.1"/>
</dbReference>
<dbReference type="Proteomes" id="UP000033533">
    <property type="component" value="Unassembled WGS sequence"/>
</dbReference>
<sequence>MAYNVEDFLAENVKPKNETKEVKIKGFKSPFIIKALTADEFNEMQKQATTSYINKKTHQRIQETDQGKLVDLMMAEAVIQPDLNNEKLQKSWGCIADPAGVLKKMLNAGQYADLGQSIQEISGFDIDSINNYVEQAKN</sequence>
<organism evidence="1 2">
    <name type="scientific">Lactobacillus kullabergensis</name>
    <dbReference type="NCBI Taxonomy" id="1218493"/>
    <lineage>
        <taxon>Bacteria</taxon>
        <taxon>Bacillati</taxon>
        <taxon>Bacillota</taxon>
        <taxon>Bacilli</taxon>
        <taxon>Lactobacillales</taxon>
        <taxon>Lactobacillaceae</taxon>
        <taxon>Lactobacillus</taxon>
    </lineage>
</organism>
<accession>A0A0F4LCZ6</accession>
<protein>
    <recommendedName>
        <fullName evidence="3">Phage XkdN-like protein</fullName>
    </recommendedName>
</protein>